<name>A0AAF3FH43_9BILA</name>
<feature type="region of interest" description="Disordered" evidence="1">
    <location>
        <begin position="271"/>
        <end position="317"/>
    </location>
</feature>
<dbReference type="GO" id="GO:0001727">
    <property type="term" value="F:lipid kinase activity"/>
    <property type="evidence" value="ECO:0007669"/>
    <property type="project" value="TreeGrafter"/>
</dbReference>
<evidence type="ECO:0000256" key="1">
    <source>
        <dbReference type="SAM" id="MobiDB-lite"/>
    </source>
</evidence>
<feature type="compositionally biased region" description="Low complexity" evidence="1">
    <location>
        <begin position="295"/>
        <end position="304"/>
    </location>
</feature>
<dbReference type="GO" id="GO:0016020">
    <property type="term" value="C:membrane"/>
    <property type="evidence" value="ECO:0007669"/>
    <property type="project" value="TreeGrafter"/>
</dbReference>
<dbReference type="GO" id="GO:0046512">
    <property type="term" value="P:sphingosine biosynthetic process"/>
    <property type="evidence" value="ECO:0007669"/>
    <property type="project" value="TreeGrafter"/>
</dbReference>
<dbReference type="PANTHER" id="PTHR12358:SF112">
    <property type="entry name" value="LD11247P-RELATED"/>
    <property type="match status" value="1"/>
</dbReference>
<dbReference type="SMART" id="SM00046">
    <property type="entry name" value="DAGKc"/>
    <property type="match status" value="1"/>
</dbReference>
<dbReference type="Gene3D" id="2.60.200.40">
    <property type="match status" value="1"/>
</dbReference>
<evidence type="ECO:0000259" key="2">
    <source>
        <dbReference type="PROSITE" id="PS50146"/>
    </source>
</evidence>
<evidence type="ECO:0000313" key="3">
    <source>
        <dbReference type="Proteomes" id="UP000887575"/>
    </source>
</evidence>
<feature type="domain" description="DAGKc" evidence="2">
    <location>
        <begin position="57"/>
        <end position="207"/>
    </location>
</feature>
<dbReference type="SUPFAM" id="SSF111331">
    <property type="entry name" value="NAD kinase/diacylglycerol kinase-like"/>
    <property type="match status" value="1"/>
</dbReference>
<dbReference type="PANTHER" id="PTHR12358">
    <property type="entry name" value="SPHINGOSINE KINASE"/>
    <property type="match status" value="1"/>
</dbReference>
<dbReference type="AlphaFoldDB" id="A0AAF3FH43"/>
<organism evidence="3 4">
    <name type="scientific">Mesorhabditis belari</name>
    <dbReference type="NCBI Taxonomy" id="2138241"/>
    <lineage>
        <taxon>Eukaryota</taxon>
        <taxon>Metazoa</taxon>
        <taxon>Ecdysozoa</taxon>
        <taxon>Nematoda</taxon>
        <taxon>Chromadorea</taxon>
        <taxon>Rhabditida</taxon>
        <taxon>Rhabditina</taxon>
        <taxon>Rhabditomorpha</taxon>
        <taxon>Rhabditoidea</taxon>
        <taxon>Rhabditidae</taxon>
        <taxon>Mesorhabditinae</taxon>
        <taxon>Mesorhabditis</taxon>
    </lineage>
</organism>
<dbReference type="PROSITE" id="PS50146">
    <property type="entry name" value="DAGK"/>
    <property type="match status" value="1"/>
</dbReference>
<sequence length="463" mass="51096">MEAERFFSEKRAIYEATRCAAVPFVAQTSSYAIEMGGVLCGGRRVHDETPTTSQVSRPTGRLLIFVNPHSGAGKGLETFNKRMVPLLKRRAINYELIVTSGAGQVERLARERSDLTTLSAVIILSGDGLVFELLNGLCARDDGFSLLRSLPLGLIPTGSGNGLLASCFSARGYSLSTGKFLDKALKVATSANSVAMPVNLLHMQTDSKNLVAFLSFGWGLLADIDIESERWRKTLGSSRFVAGALIRVFNLRTYRGRLSYLPYRRAERPQQLPTLTVHPHSAGDRIGDRAEVHRSSTSSSTSTRSQRDTDSAYSSTQFPRVDDSKWKAIHLRDGVPNLEDALTNDWVTLDDEFVFVYAMTKSHIATDGPLMPGARVHEDRIHLSYALSKDVTKFSLVRFLLAIEKGTHVEYPFFKVIECSAFRLEPLTAGSFMVIDGEVVETRQIQATTTHLHTHVIVGPETV</sequence>
<dbReference type="GO" id="GO:0005737">
    <property type="term" value="C:cytoplasm"/>
    <property type="evidence" value="ECO:0007669"/>
    <property type="project" value="TreeGrafter"/>
</dbReference>
<evidence type="ECO:0000313" key="4">
    <source>
        <dbReference type="WBParaSite" id="MBELARI_LOCUS6183"/>
    </source>
</evidence>
<proteinExistence type="predicted"/>
<dbReference type="InterPro" id="IPR017438">
    <property type="entry name" value="ATP-NAD_kinase_N"/>
</dbReference>
<dbReference type="Pfam" id="PF00781">
    <property type="entry name" value="DAGK_cat"/>
    <property type="match status" value="1"/>
</dbReference>
<reference evidence="4" key="1">
    <citation type="submission" date="2024-02" db="UniProtKB">
        <authorList>
            <consortium name="WormBaseParasite"/>
        </authorList>
    </citation>
    <scope>IDENTIFICATION</scope>
</reference>
<dbReference type="InterPro" id="IPR001206">
    <property type="entry name" value="Diacylglycerol_kinase_cat_dom"/>
</dbReference>
<dbReference type="Gene3D" id="3.40.50.10330">
    <property type="entry name" value="Probable inorganic polyphosphate/atp-NAD kinase, domain 1"/>
    <property type="match status" value="1"/>
</dbReference>
<keyword evidence="3" id="KW-1185">Reference proteome</keyword>
<feature type="compositionally biased region" description="Basic and acidic residues" evidence="1">
    <location>
        <begin position="281"/>
        <end position="294"/>
    </location>
</feature>
<dbReference type="Proteomes" id="UP000887575">
    <property type="component" value="Unassembled WGS sequence"/>
</dbReference>
<dbReference type="InterPro" id="IPR016064">
    <property type="entry name" value="NAD/diacylglycerol_kinase_sf"/>
</dbReference>
<dbReference type="InterPro" id="IPR050187">
    <property type="entry name" value="Lipid_Phosphate_FormReg"/>
</dbReference>
<accession>A0AAF3FH43</accession>
<dbReference type="WBParaSite" id="MBELARI_LOCUS6183">
    <property type="protein sequence ID" value="MBELARI_LOCUS6183"/>
    <property type="gene ID" value="MBELARI_LOCUS6183"/>
</dbReference>
<protein>
    <recommendedName>
        <fullName evidence="2">DAGKc domain-containing protein</fullName>
    </recommendedName>
</protein>